<feature type="transmembrane region" description="Helical" evidence="1">
    <location>
        <begin position="12"/>
        <end position="33"/>
    </location>
</feature>
<dbReference type="eggNOG" id="COG1807">
    <property type="taxonomic scope" value="Bacteria"/>
</dbReference>
<name>H6L7N0_SAPGL</name>
<dbReference type="AlphaFoldDB" id="H6L7N0"/>
<reference evidence="2 3" key="1">
    <citation type="journal article" date="2012" name="Stand. Genomic Sci.">
        <title>Complete genome sequencing and analysis of Saprospira grandis str. Lewin, a predatory marine bacterium.</title>
        <authorList>
            <person name="Saw J.H."/>
            <person name="Yuryev A."/>
            <person name="Kanbe M."/>
            <person name="Hou S."/>
            <person name="Young A.G."/>
            <person name="Aizawa S."/>
            <person name="Alam M."/>
        </authorList>
    </citation>
    <scope>NUCLEOTIDE SEQUENCE [LARGE SCALE GENOMIC DNA]</scope>
    <source>
        <strain evidence="2 3">Lewin</strain>
    </source>
</reference>
<dbReference type="OrthoDB" id="1465886at2"/>
<feature type="transmembrane region" description="Helical" evidence="1">
    <location>
        <begin position="299"/>
        <end position="318"/>
    </location>
</feature>
<keyword evidence="1" id="KW-0812">Transmembrane</keyword>
<keyword evidence="3" id="KW-1185">Reference proteome</keyword>
<accession>H6L7N0</accession>
<feature type="transmembrane region" description="Helical" evidence="1">
    <location>
        <begin position="207"/>
        <end position="226"/>
    </location>
</feature>
<protein>
    <recommendedName>
        <fullName evidence="4">Glycosyltransferase RgtA/B/C/D-like domain-containing protein</fullName>
    </recommendedName>
</protein>
<feature type="transmembrane region" description="Helical" evidence="1">
    <location>
        <begin position="136"/>
        <end position="157"/>
    </location>
</feature>
<dbReference type="Proteomes" id="UP000007519">
    <property type="component" value="Chromosome"/>
</dbReference>
<evidence type="ECO:0008006" key="4">
    <source>
        <dbReference type="Google" id="ProtNLM"/>
    </source>
</evidence>
<keyword evidence="1" id="KW-1133">Transmembrane helix</keyword>
<dbReference type="KEGG" id="sgn:SGRA_0323"/>
<feature type="transmembrane region" description="Helical" evidence="1">
    <location>
        <begin position="164"/>
        <end position="195"/>
    </location>
</feature>
<feature type="transmembrane region" description="Helical" evidence="1">
    <location>
        <begin position="267"/>
        <end position="287"/>
    </location>
</feature>
<gene>
    <name evidence="2" type="ordered locus">SGRA_0323</name>
</gene>
<evidence type="ECO:0000256" key="1">
    <source>
        <dbReference type="SAM" id="Phobius"/>
    </source>
</evidence>
<evidence type="ECO:0000313" key="2">
    <source>
        <dbReference type="EMBL" id="AFC23062.1"/>
    </source>
</evidence>
<dbReference type="EMBL" id="CP002831">
    <property type="protein sequence ID" value="AFC23062.1"/>
    <property type="molecule type" value="Genomic_DNA"/>
</dbReference>
<organism evidence="2 3">
    <name type="scientific">Saprospira grandis (strain Lewin)</name>
    <dbReference type="NCBI Taxonomy" id="984262"/>
    <lineage>
        <taxon>Bacteria</taxon>
        <taxon>Pseudomonadati</taxon>
        <taxon>Bacteroidota</taxon>
        <taxon>Saprospiria</taxon>
        <taxon>Saprospirales</taxon>
        <taxon>Saprospiraceae</taxon>
        <taxon>Saprospira</taxon>
    </lineage>
</organism>
<evidence type="ECO:0000313" key="3">
    <source>
        <dbReference type="Proteomes" id="UP000007519"/>
    </source>
</evidence>
<proteinExistence type="predicted"/>
<sequence length="479" mass="54231">MYSPSSTRAKGFVYSCLALCFLALAAYKAYFLAFTHDESLSYLDYVIGRNSWEVISFAHNASANNHPLNSLLMKGCNTLFGAAEWALRLPNLLAGALFAYALWRLLQALPRLSLPLFFLGGSWLLGQAYFNDFFSLARGYGLSYGFFLLAFAQLFLLKSSLKGLAAALLLACLSVYANFSQLVPLLALLASYTLYQLLFGPNRKAHLFAQLGLMVLALLGLGAAIAGPISGLIERKELYFGGEKGLLQDTIGSLAKHQLQGLGLEQYSFLLCYAYPLLLLLGLLFLVLKRKENSPIYRLIFMSSLLLSLMSIGHILAHKLFGVRFLIDRTALIYLPFIQLLSFALFAALVQKWRLQSWLAGGFALLQLYIFAQSWQPHAFREWTYDQDNKAILAAVSELAQKEQKTYSLGTYWLNLPSFRYYQQRGCYPGIQLMNYRAEFDAQAHFDFYYIYAPYGYEALKQDYRPYQSFAEGQLFRHR</sequence>
<dbReference type="RefSeq" id="WP_014373309.1">
    <property type="nucleotide sequence ID" value="NC_016940.1"/>
</dbReference>
<feature type="transmembrane region" description="Helical" evidence="1">
    <location>
        <begin position="330"/>
        <end position="349"/>
    </location>
</feature>
<dbReference type="HOGENOM" id="CLU_555356_0_0_10"/>
<feature type="transmembrane region" description="Helical" evidence="1">
    <location>
        <begin position="112"/>
        <end position="130"/>
    </location>
</feature>
<dbReference type="STRING" id="984262.SGRA_0323"/>
<keyword evidence="1" id="KW-0472">Membrane</keyword>